<keyword evidence="4" id="KW-1185">Reference proteome</keyword>
<dbReference type="PANTHER" id="PTHR34223:SF98">
    <property type="entry name" value="OS04G0440901 PROTEIN"/>
    <property type="match status" value="1"/>
</dbReference>
<proteinExistence type="predicted"/>
<dbReference type="EMBL" id="OZ075141">
    <property type="protein sequence ID" value="CAL5031937.1"/>
    <property type="molecule type" value="Genomic_DNA"/>
</dbReference>
<organism evidence="3 4">
    <name type="scientific">Urochloa decumbens</name>
    <dbReference type="NCBI Taxonomy" id="240449"/>
    <lineage>
        <taxon>Eukaryota</taxon>
        <taxon>Viridiplantae</taxon>
        <taxon>Streptophyta</taxon>
        <taxon>Embryophyta</taxon>
        <taxon>Tracheophyta</taxon>
        <taxon>Spermatophyta</taxon>
        <taxon>Magnoliopsida</taxon>
        <taxon>Liliopsida</taxon>
        <taxon>Poales</taxon>
        <taxon>Poaceae</taxon>
        <taxon>PACMAD clade</taxon>
        <taxon>Panicoideae</taxon>
        <taxon>Panicodae</taxon>
        <taxon>Paniceae</taxon>
        <taxon>Melinidinae</taxon>
        <taxon>Urochloa</taxon>
    </lineage>
</organism>
<dbReference type="Proteomes" id="UP001497457">
    <property type="component" value="Chromosome 31b"/>
</dbReference>
<evidence type="ECO:0000259" key="2">
    <source>
        <dbReference type="PROSITE" id="PS50181"/>
    </source>
</evidence>
<dbReference type="SUPFAM" id="SSF52047">
    <property type="entry name" value="RNI-like"/>
    <property type="match status" value="1"/>
</dbReference>
<dbReference type="PANTHER" id="PTHR34223">
    <property type="entry name" value="OS11G0201299 PROTEIN"/>
    <property type="match status" value="1"/>
</dbReference>
<dbReference type="InterPro" id="IPR036047">
    <property type="entry name" value="F-box-like_dom_sf"/>
</dbReference>
<dbReference type="InterPro" id="IPR001810">
    <property type="entry name" value="F-box_dom"/>
</dbReference>
<dbReference type="Pfam" id="PF24758">
    <property type="entry name" value="LRR_At5g56370"/>
    <property type="match status" value="1"/>
</dbReference>
<protein>
    <recommendedName>
        <fullName evidence="2">F-box domain-containing protein</fullName>
    </recommendedName>
</protein>
<dbReference type="AlphaFoldDB" id="A0ABC9D5P1"/>
<accession>A0ABC9D5P1</accession>
<sequence length="432" mass="49296">MEASAKRARAADGSAPDRLSALPDDLRRRVLSFLPSRQSVQTTVLSKRWVDLWRSVPAINLDFLEFGDFGEEIVGSRKMNNFTSELLMLHNTECLDMFRLHIPPFINYRRLLDVDRWIRHGIKYRPLVLEISVIRDFWHQFHIPCLGSAFYRLKKLDLFGLSLDHCFTERLNSRCPVLEDLVLEDCRNQFAGIQSDTLKNLVVDNCVSDVADVLVIRAPCLASLRLELPYYFYKNGLSLVAGNSFVTASISVIGCEFGLSHKGQAFLVGSLFNVTNLTLKGFDAMAFLDKESDNFPTFDNLRTLSLTLCLLSEHDEQKFKALGRFLQKSPNLEKLTVQDFWYSEGTRKVREYAQPLLETVKPVVGPIEFPMLENLRTLFLDKCDLRDNFMILRHLLQSSPNLENLTVWCCELPEGPAEGKGPKTWFAANATS</sequence>
<feature type="domain" description="F-box" evidence="2">
    <location>
        <begin position="16"/>
        <end position="66"/>
    </location>
</feature>
<dbReference type="InterPro" id="IPR053197">
    <property type="entry name" value="F-box_SCFL_complex_component"/>
</dbReference>
<name>A0ABC9D5P1_9POAL</name>
<reference evidence="4" key="1">
    <citation type="submission" date="2024-06" db="EMBL/GenBank/DDBJ databases">
        <authorList>
            <person name="Ryan C."/>
        </authorList>
    </citation>
    <scope>NUCLEOTIDE SEQUENCE [LARGE SCALE GENOMIC DNA]</scope>
</reference>
<gene>
    <name evidence="3" type="ORF">URODEC1_LOCUS82001</name>
</gene>
<dbReference type="InterPro" id="IPR032675">
    <property type="entry name" value="LRR_dom_sf"/>
</dbReference>
<dbReference type="Gene3D" id="3.80.10.10">
    <property type="entry name" value="Ribonuclease Inhibitor"/>
    <property type="match status" value="1"/>
</dbReference>
<dbReference type="CDD" id="cd22160">
    <property type="entry name" value="F-box_AtFBL13-like"/>
    <property type="match status" value="1"/>
</dbReference>
<dbReference type="InterPro" id="IPR053781">
    <property type="entry name" value="F-box_AtFBL13-like"/>
</dbReference>
<dbReference type="InterPro" id="IPR055411">
    <property type="entry name" value="LRR_FXL15/At3g58940/PEG3-like"/>
</dbReference>
<feature type="region of interest" description="Disordered" evidence="1">
    <location>
        <begin position="1"/>
        <end position="20"/>
    </location>
</feature>
<evidence type="ECO:0000313" key="3">
    <source>
        <dbReference type="EMBL" id="CAL5031937.1"/>
    </source>
</evidence>
<reference evidence="3 4" key="2">
    <citation type="submission" date="2024-10" db="EMBL/GenBank/DDBJ databases">
        <authorList>
            <person name="Ryan C."/>
        </authorList>
    </citation>
    <scope>NUCLEOTIDE SEQUENCE [LARGE SCALE GENOMIC DNA]</scope>
</reference>
<dbReference type="SUPFAM" id="SSF81383">
    <property type="entry name" value="F-box domain"/>
    <property type="match status" value="1"/>
</dbReference>
<dbReference type="Pfam" id="PF00646">
    <property type="entry name" value="F-box"/>
    <property type="match status" value="1"/>
</dbReference>
<dbReference type="PROSITE" id="PS50181">
    <property type="entry name" value="FBOX"/>
    <property type="match status" value="1"/>
</dbReference>
<evidence type="ECO:0000313" key="4">
    <source>
        <dbReference type="Proteomes" id="UP001497457"/>
    </source>
</evidence>
<evidence type="ECO:0000256" key="1">
    <source>
        <dbReference type="SAM" id="MobiDB-lite"/>
    </source>
</evidence>